<accession>A0A8F6TVA7</accession>
<dbReference type="Proteomes" id="UP000825009">
    <property type="component" value="Chromosome"/>
</dbReference>
<dbReference type="SMART" id="SM00327">
    <property type="entry name" value="VWA"/>
    <property type="match status" value="1"/>
</dbReference>
<organism evidence="3 4">
    <name type="scientific">Gymnodinialimonas ceratoperidinii</name>
    <dbReference type="NCBI Taxonomy" id="2856823"/>
    <lineage>
        <taxon>Bacteria</taxon>
        <taxon>Pseudomonadati</taxon>
        <taxon>Pseudomonadota</taxon>
        <taxon>Alphaproteobacteria</taxon>
        <taxon>Rhodobacterales</taxon>
        <taxon>Paracoccaceae</taxon>
        <taxon>Gymnodinialimonas</taxon>
    </lineage>
</organism>
<keyword evidence="4" id="KW-1185">Reference proteome</keyword>
<dbReference type="Pfam" id="PF00092">
    <property type="entry name" value="VWA"/>
    <property type="match status" value="1"/>
</dbReference>
<evidence type="ECO:0000313" key="3">
    <source>
        <dbReference type="EMBL" id="QXT38538.1"/>
    </source>
</evidence>
<protein>
    <submittedName>
        <fullName evidence="3">VWA domain-containing protein</fullName>
    </submittedName>
</protein>
<feature type="chain" id="PRO_5034764721" evidence="1">
    <location>
        <begin position="21"/>
        <end position="1445"/>
    </location>
</feature>
<feature type="domain" description="VWFA" evidence="2">
    <location>
        <begin position="27"/>
        <end position="207"/>
    </location>
</feature>
<evidence type="ECO:0000259" key="2">
    <source>
        <dbReference type="PROSITE" id="PS50234"/>
    </source>
</evidence>
<evidence type="ECO:0000256" key="1">
    <source>
        <dbReference type="SAM" id="SignalP"/>
    </source>
</evidence>
<evidence type="ECO:0000313" key="4">
    <source>
        <dbReference type="Proteomes" id="UP000825009"/>
    </source>
</evidence>
<keyword evidence="1" id="KW-0732">Signal</keyword>
<feature type="signal peptide" evidence="1">
    <location>
        <begin position="1"/>
        <end position="20"/>
    </location>
</feature>
<name>A0A8F6TVA7_9RHOB</name>
<dbReference type="RefSeq" id="WP_219000734.1">
    <property type="nucleotide sequence ID" value="NZ_CP079194.1"/>
</dbReference>
<reference evidence="3 4" key="1">
    <citation type="submission" date="2021-07" db="EMBL/GenBank/DDBJ databases">
        <title>A novel Jannaschia species isolated from marine dinoflagellate Ceratoperidinium margalefii.</title>
        <authorList>
            <person name="Jiang Y."/>
            <person name="Li Z."/>
        </authorList>
    </citation>
    <scope>NUCLEOTIDE SEQUENCE [LARGE SCALE GENOMIC DNA]</scope>
    <source>
        <strain evidence="3 4">J12C1-MA-4</strain>
    </source>
</reference>
<dbReference type="InterPro" id="IPR002035">
    <property type="entry name" value="VWF_A"/>
</dbReference>
<sequence>MRAFLIALLTFLMLPLAALAQATDRPNTILVLDGSGSMWGQIDGVNKIVIARTVIAEMLDDMADDVSLGLTVYGHRQRGSCADIETIVAPAPGTQDEILAAVNAINPRGRTPMTDAVIAAAQSLRSTEEAATVILVSDGIENCNPDPCAIAAELEATGVDFTAHVIGFDVASEPEARAQMQCIADNTGGQFLTADNATELGQALEQVVTVSPTPMRVEAQVLPEGNLPTRPVSWTLIGADGDVVSEGTPGPAIDVSLFPGTYVAQATRVEPDGPQTYQTSFTVIEGQTDLVIVAMPPIIETSQVTFTARVLPDMSVPASQLAWTLYDSEDTVLLGPVVSPGGNVALLPGEYRLEVERANAGTRHETRFTVEPNAPQEVIIPLPALTVEIDFVARIGDVGGVTITDPVIWDVEPLHTNPVTTNPATFSMSRGAYRVTAYWTAQEIERSVDFVVVDQPREIVVVFPEPVASATLTNPAQAPMGSTIQVGWTGPANPGDTLSVAPVGAPRTEYVNPVTLDATVNPATVLMPAEAGPFEIRYTDASTRQVIARAPILSTPVTATLEVPEEVSIGSQFEVVWTGPDYPNDMIVVTEPEASTHGYTASRRPTSHGQIASLTAPTEPGLYEVRYRMGQDGVILARASINVVAQVASLTGPASAVAGSTIELGWTGPDAPSDFVAITAVGETGNYRFANTMRTNEGNPSRLLMPSVPGDYELEYVLGEGRTRVVAVPITVTPASASLTAQGSAVAGATIEVAWTGPDYERDFIGITPVDGTGNYRFVNTTPTSEGSPLRVLMPSVPGDYMLEYVEGQDRSAITTVPITVTPATATLTAPATALAGSTIEVAWTGPDYTRDFIGVTPVGAEGNYRFVNTTRTSEGRTLPLLMPTEPGEYILEYVEGQDRSAITTVPITITEVEASITAPATAAAGSTIELAWTGPDYPRDFIGISRVGAEGNYRFDNTTRTSEGSPLRLLMPTEPGNYVLEYVVHQDRSSLIEVPITVTDVAATLTAPATAPAGSTIEVAWTGPDYPRDFIAIGRVGAEGGARWDNYTRTEEGAVLRLQMPPEPGAYVIRYFVDQDRRVLAEAQIELTDVAASLTAPATAQAGSTIEVAWTGPDYPRDFIAIGRVGAEGGARWDNYTRTEEGAVVRLQMPPEPGAYVIRYFVDQDRRVLAEAQIELTEVAASITAPATAEAGSTIEVAWTGPDYPRDFIAIGRVGAEGGARWDNYARTEEGSPLTLVTPPTAGEYVIRYFIDQDRVVQAEAAITLTAPAATLTVPASAAVGSMVEIGWTGPDYPRDFIAVGREGSTGGARWEAYTSTDQGSPLQVRMPSEPGSYVVRYIIDQDRVAIAEVPITLNDVAATLTAPSTAQAGGTVEVAWTGPNYPRDFIALGRAGADGGARWESYSRTQDGTTLTLNVPETPGAYVLRYFMDPDRRVLAELPITVQ</sequence>
<proteinExistence type="predicted"/>
<dbReference type="PROSITE" id="PS50234">
    <property type="entry name" value="VWFA"/>
    <property type="match status" value="1"/>
</dbReference>
<dbReference type="KEGG" id="gce:KYE46_11385"/>
<gene>
    <name evidence="3" type="ORF">KYE46_11385</name>
</gene>
<dbReference type="EMBL" id="CP079194">
    <property type="protein sequence ID" value="QXT38538.1"/>
    <property type="molecule type" value="Genomic_DNA"/>
</dbReference>